<reference evidence="2" key="1">
    <citation type="submission" date="2017-05" db="UniProtKB">
        <authorList>
            <consortium name="EnsemblMetazoa"/>
        </authorList>
    </citation>
    <scope>IDENTIFICATION</scope>
</reference>
<feature type="region of interest" description="Disordered" evidence="1">
    <location>
        <begin position="1"/>
        <end position="25"/>
    </location>
</feature>
<name>A0A1X7SMJ6_AMPQE</name>
<proteinExistence type="predicted"/>
<organism evidence="2">
    <name type="scientific">Amphimedon queenslandica</name>
    <name type="common">Sponge</name>
    <dbReference type="NCBI Taxonomy" id="400682"/>
    <lineage>
        <taxon>Eukaryota</taxon>
        <taxon>Metazoa</taxon>
        <taxon>Porifera</taxon>
        <taxon>Demospongiae</taxon>
        <taxon>Heteroscleromorpha</taxon>
        <taxon>Haplosclerida</taxon>
        <taxon>Niphatidae</taxon>
        <taxon>Amphimedon</taxon>
    </lineage>
</organism>
<evidence type="ECO:0000256" key="1">
    <source>
        <dbReference type="SAM" id="MobiDB-lite"/>
    </source>
</evidence>
<protein>
    <submittedName>
        <fullName evidence="2">Uncharacterized protein</fullName>
    </submittedName>
</protein>
<sequence>MNITNSQRRREETQRRGTRTGFSCH</sequence>
<evidence type="ECO:0000313" key="2">
    <source>
        <dbReference type="EnsemblMetazoa" id="Aqu2.1.03319_001"/>
    </source>
</evidence>
<accession>A0A1X7SMJ6</accession>
<dbReference type="InParanoid" id="A0A1X7SMJ6"/>
<dbReference type="EnsemblMetazoa" id="Aqu2.1.03319_001">
    <property type="protein sequence ID" value="Aqu2.1.03319_001"/>
    <property type="gene ID" value="Aqu2.1.03319"/>
</dbReference>
<dbReference type="AlphaFoldDB" id="A0A1X7SMJ6"/>